<dbReference type="EC" id="1.4.7.1" evidence="15"/>
<keyword evidence="10" id="KW-0408">Iron</keyword>
<keyword evidence="7" id="KW-0479">Metal-binding</keyword>
<evidence type="ECO:0000313" key="19">
    <source>
        <dbReference type="Proteomes" id="UP000276991"/>
    </source>
</evidence>
<evidence type="ECO:0000256" key="10">
    <source>
        <dbReference type="ARBA" id="ARBA00023004"/>
    </source>
</evidence>
<keyword evidence="11" id="KW-0411">Iron-sulfur</keyword>
<evidence type="ECO:0000256" key="8">
    <source>
        <dbReference type="ARBA" id="ARBA00022962"/>
    </source>
</evidence>
<comment type="similarity">
    <text evidence="3">Belongs to the glutamate synthase family.</text>
</comment>
<keyword evidence="19" id="KW-1185">Reference proteome</keyword>
<dbReference type="Pfam" id="PF00310">
    <property type="entry name" value="GATase_2"/>
    <property type="match status" value="2"/>
</dbReference>
<dbReference type="GO" id="GO:0051538">
    <property type="term" value="F:3 iron, 4 sulfur cluster binding"/>
    <property type="evidence" value="ECO:0007669"/>
    <property type="project" value="UniProtKB-KW"/>
</dbReference>
<dbReference type="AlphaFoldDB" id="A0A498SI38"/>
<dbReference type="InterPro" id="IPR050711">
    <property type="entry name" value="ET-N_metabolism_enzyme"/>
</dbReference>
<protein>
    <recommendedName>
        <fullName evidence="15">glutamate synthase (ferredoxin)</fullName>
        <ecNumber evidence="15">1.4.7.1</ecNumber>
    </recommendedName>
</protein>
<dbReference type="Gene3D" id="3.60.20.10">
    <property type="entry name" value="Glutamine Phosphoribosylpyrophosphate, subunit 1, domain 1"/>
    <property type="match status" value="2"/>
</dbReference>
<comment type="pathway">
    <text evidence="14">Amino-acid biosynthesis; L-glutamate biosynthesis via GLT pathway; L-glutamate from 2-oxoglutarate and L-glutamine (ferredoxin route): step 1/1.</text>
</comment>
<dbReference type="GO" id="GO:0019676">
    <property type="term" value="P:ammonia assimilation cycle"/>
    <property type="evidence" value="ECO:0007669"/>
    <property type="project" value="TreeGrafter"/>
</dbReference>
<feature type="domain" description="Glutamine amidotransferase type-2" evidence="17">
    <location>
        <begin position="84"/>
        <end position="118"/>
    </location>
</feature>
<dbReference type="GO" id="GO:0046872">
    <property type="term" value="F:metal ion binding"/>
    <property type="evidence" value="ECO:0007669"/>
    <property type="project" value="UniProtKB-KW"/>
</dbReference>
<keyword evidence="5" id="KW-0285">Flavoprotein</keyword>
<comment type="cofactor">
    <cofactor evidence="1">
        <name>FMN</name>
        <dbReference type="ChEBI" id="CHEBI:58210"/>
    </cofactor>
</comment>
<dbReference type="Proteomes" id="UP000276991">
    <property type="component" value="Unassembled WGS sequence"/>
</dbReference>
<evidence type="ECO:0000256" key="11">
    <source>
        <dbReference type="ARBA" id="ARBA00023014"/>
    </source>
</evidence>
<evidence type="ECO:0000256" key="3">
    <source>
        <dbReference type="ARBA" id="ARBA00009716"/>
    </source>
</evidence>
<evidence type="ECO:0000256" key="4">
    <source>
        <dbReference type="ARBA" id="ARBA00022605"/>
    </source>
</evidence>
<comment type="cofactor">
    <cofactor evidence="2">
        <name>[3Fe-4S] cluster</name>
        <dbReference type="ChEBI" id="CHEBI:21137"/>
    </cofactor>
</comment>
<dbReference type="STRING" id="6277.A0A498SI38"/>
<dbReference type="EMBL" id="UPTC01000467">
    <property type="protein sequence ID" value="VBB28752.1"/>
    <property type="molecule type" value="Genomic_DNA"/>
</dbReference>
<feature type="chain" id="PRO_5019753648" description="glutamate synthase (ferredoxin)" evidence="16">
    <location>
        <begin position="18"/>
        <end position="119"/>
    </location>
</feature>
<keyword evidence="13" id="KW-0003">3Fe-4S</keyword>
<evidence type="ECO:0000256" key="12">
    <source>
        <dbReference type="ARBA" id="ARBA00023164"/>
    </source>
</evidence>
<evidence type="ECO:0000256" key="15">
    <source>
        <dbReference type="ARBA" id="ARBA00039085"/>
    </source>
</evidence>
<dbReference type="PANTHER" id="PTHR11938">
    <property type="entry name" value="FAD NADPH DEHYDROGENASE/OXIDOREDUCTASE"/>
    <property type="match status" value="1"/>
</dbReference>
<reference evidence="18 19" key="1">
    <citation type="submission" date="2018-08" db="EMBL/GenBank/DDBJ databases">
        <authorList>
            <person name="Laetsch R D."/>
            <person name="Stevens L."/>
            <person name="Kumar S."/>
            <person name="Blaxter L. M."/>
        </authorList>
    </citation>
    <scope>NUCLEOTIDE SEQUENCE [LARGE SCALE GENOMIC DNA]</scope>
</reference>
<organism evidence="18 19">
    <name type="scientific">Acanthocheilonema viteae</name>
    <name type="common">Filarial nematode worm</name>
    <name type="synonym">Dipetalonema viteae</name>
    <dbReference type="NCBI Taxonomy" id="6277"/>
    <lineage>
        <taxon>Eukaryota</taxon>
        <taxon>Metazoa</taxon>
        <taxon>Ecdysozoa</taxon>
        <taxon>Nematoda</taxon>
        <taxon>Chromadorea</taxon>
        <taxon>Rhabditida</taxon>
        <taxon>Spirurina</taxon>
        <taxon>Spiruromorpha</taxon>
        <taxon>Filarioidea</taxon>
        <taxon>Onchocercidae</taxon>
        <taxon>Acanthocheilonema</taxon>
    </lineage>
</organism>
<evidence type="ECO:0000313" key="18">
    <source>
        <dbReference type="EMBL" id="VBB28752.1"/>
    </source>
</evidence>
<name>A0A498SI38_ACAVI</name>
<feature type="signal peptide" evidence="16">
    <location>
        <begin position="1"/>
        <end position="17"/>
    </location>
</feature>
<keyword evidence="12" id="KW-0314">Glutamate biosynthesis</keyword>
<dbReference type="GO" id="GO:0006537">
    <property type="term" value="P:glutamate biosynthetic process"/>
    <property type="evidence" value="ECO:0007669"/>
    <property type="project" value="UniProtKB-KW"/>
</dbReference>
<evidence type="ECO:0000259" key="17">
    <source>
        <dbReference type="Pfam" id="PF00310"/>
    </source>
</evidence>
<evidence type="ECO:0000256" key="9">
    <source>
        <dbReference type="ARBA" id="ARBA00023002"/>
    </source>
</evidence>
<keyword evidence="4" id="KW-0028">Amino-acid biosynthesis</keyword>
<evidence type="ECO:0000256" key="2">
    <source>
        <dbReference type="ARBA" id="ARBA00001927"/>
    </source>
</evidence>
<dbReference type="SUPFAM" id="SSF56235">
    <property type="entry name" value="N-terminal nucleophile aminohydrolases (Ntn hydrolases)"/>
    <property type="match status" value="1"/>
</dbReference>
<keyword evidence="9" id="KW-0560">Oxidoreductase</keyword>
<proteinExistence type="inferred from homology"/>
<dbReference type="PANTHER" id="PTHR11938:SF133">
    <property type="entry name" value="GLUTAMATE SYNTHASE (NADH)"/>
    <property type="match status" value="1"/>
</dbReference>
<feature type="domain" description="Glutamine amidotransferase type-2" evidence="17">
    <location>
        <begin position="18"/>
        <end position="63"/>
    </location>
</feature>
<evidence type="ECO:0000256" key="5">
    <source>
        <dbReference type="ARBA" id="ARBA00022630"/>
    </source>
</evidence>
<evidence type="ECO:0000256" key="1">
    <source>
        <dbReference type="ARBA" id="ARBA00001917"/>
    </source>
</evidence>
<gene>
    <name evidence="18" type="ORF">NAV_LOCUS3582</name>
</gene>
<evidence type="ECO:0000256" key="14">
    <source>
        <dbReference type="ARBA" id="ARBA00037928"/>
    </source>
</evidence>
<accession>A0A498SI38</accession>
<keyword evidence="16" id="KW-0732">Signal</keyword>
<evidence type="ECO:0000256" key="7">
    <source>
        <dbReference type="ARBA" id="ARBA00022723"/>
    </source>
</evidence>
<evidence type="ECO:0000256" key="16">
    <source>
        <dbReference type="SAM" id="SignalP"/>
    </source>
</evidence>
<evidence type="ECO:0000256" key="13">
    <source>
        <dbReference type="ARBA" id="ARBA00023291"/>
    </source>
</evidence>
<evidence type="ECO:0000256" key="6">
    <source>
        <dbReference type="ARBA" id="ARBA00022643"/>
    </source>
</evidence>
<dbReference type="InterPro" id="IPR029055">
    <property type="entry name" value="Ntn_hydrolases_N"/>
</dbReference>
<dbReference type="InterPro" id="IPR017932">
    <property type="entry name" value="GATase_2_dom"/>
</dbReference>
<keyword evidence="6" id="KW-0288">FMN</keyword>
<dbReference type="GO" id="GO:0016040">
    <property type="term" value="F:glutamate synthase (NADH) activity"/>
    <property type="evidence" value="ECO:0007669"/>
    <property type="project" value="TreeGrafter"/>
</dbReference>
<sequence>MQFLFTLLPVDLSFQLAQILCDGRTMLQCLAHCQACACENDSGDGVGVFVTVLYAATDTELFSTQHLCVAETGFSTGQFTLNRLYHSDLTNPEYVSYMAMVHSRFSTNTFPSWCRAEPS</sequence>
<keyword evidence="8" id="KW-0315">Glutamine amidotransferase</keyword>
<dbReference type="OrthoDB" id="4327079at2759"/>
<dbReference type="GO" id="GO:0016041">
    <property type="term" value="F:glutamate synthase (ferredoxin) activity"/>
    <property type="evidence" value="ECO:0007669"/>
    <property type="project" value="UniProtKB-EC"/>
</dbReference>